<comment type="cofactor">
    <cofactor evidence="1">
        <name>Mg(2+)</name>
        <dbReference type="ChEBI" id="CHEBI:18420"/>
    </cofactor>
</comment>
<dbReference type="Gene3D" id="3.40.50.10130">
    <property type="match status" value="1"/>
</dbReference>
<dbReference type="GO" id="GO:0005634">
    <property type="term" value="C:nucleus"/>
    <property type="evidence" value="ECO:0007669"/>
    <property type="project" value="UniProtKB-SubCell"/>
</dbReference>
<sequence>IFLIKSFCTFITDVAVSQLSHLLNQITNNYKGGKVFKNIISIFNVLILNKMDTKADKLQKKAIRDQQKRMKPGECDKYVRLVLDSDILASNVPGLGNDLTNEMEKLQIKYTVRNLPSKLCVIWERQSGQRELLPTECLDSPLSAQWETENQVIQFFTTHELKNKPATEIAKSLEQHYPNKQPTVALLAERSKNDSHTINSVLIDLQVLHQVATMQVPPVASEIAAMLRRFTKAIAEAPFKQQRAESLGSFKKFLANDKKQCVRVVGTNGLGRLWQQHLNRLPLVTLEVAETIIAQYPCPKRLMDAYERDADEEKKVMADLKINRGAPQPLQADRRIGHVLSGKLHMLYNSRDPNAII</sequence>
<keyword evidence="5 13" id="KW-0255">Endonuclease</keyword>
<dbReference type="InterPro" id="IPR042530">
    <property type="entry name" value="EME1/EME2_C"/>
</dbReference>
<dbReference type="GO" id="GO:0031297">
    <property type="term" value="P:replication fork processing"/>
    <property type="evidence" value="ECO:0007669"/>
    <property type="project" value="TreeGrafter"/>
</dbReference>
<reference evidence="13" key="2">
    <citation type="journal article" date="2015" name="Gigascience">
        <title>Reconstructing a comprehensive transcriptome assembly of a white-pupal translocated strain of the pest fruit fly Bactrocera cucurbitae.</title>
        <authorList>
            <person name="Sim S.B."/>
            <person name="Calla B."/>
            <person name="Hall B."/>
            <person name="DeRego T."/>
            <person name="Geib S.M."/>
        </authorList>
    </citation>
    <scope>NUCLEOTIDE SEQUENCE</scope>
</reference>
<evidence type="ECO:0000256" key="7">
    <source>
        <dbReference type="ARBA" id="ARBA00022801"/>
    </source>
</evidence>
<organism evidence="13">
    <name type="scientific">Zeugodacus cucurbitae</name>
    <name type="common">Melon fruit fly</name>
    <name type="synonym">Bactrocera cucurbitae</name>
    <dbReference type="NCBI Taxonomy" id="28588"/>
    <lineage>
        <taxon>Eukaryota</taxon>
        <taxon>Metazoa</taxon>
        <taxon>Ecdysozoa</taxon>
        <taxon>Arthropoda</taxon>
        <taxon>Hexapoda</taxon>
        <taxon>Insecta</taxon>
        <taxon>Pterygota</taxon>
        <taxon>Neoptera</taxon>
        <taxon>Endopterygota</taxon>
        <taxon>Diptera</taxon>
        <taxon>Brachycera</taxon>
        <taxon>Muscomorpha</taxon>
        <taxon>Tephritoidea</taxon>
        <taxon>Tephritidae</taxon>
        <taxon>Zeugodacus</taxon>
        <taxon>Zeugodacus</taxon>
    </lineage>
</organism>
<protein>
    <submittedName>
        <fullName evidence="13">Crossover junction endonuclease EME1</fullName>
    </submittedName>
</protein>
<evidence type="ECO:0000256" key="1">
    <source>
        <dbReference type="ARBA" id="ARBA00001946"/>
    </source>
</evidence>
<evidence type="ECO:0000256" key="2">
    <source>
        <dbReference type="ARBA" id="ARBA00004123"/>
    </source>
</evidence>
<comment type="subcellular location">
    <subcellularLocation>
        <location evidence="2">Nucleus</location>
    </subcellularLocation>
</comment>
<keyword evidence="11" id="KW-0539">Nucleus</keyword>
<keyword evidence="4" id="KW-0479">Metal-binding</keyword>
<evidence type="ECO:0000256" key="8">
    <source>
        <dbReference type="ARBA" id="ARBA00022842"/>
    </source>
</evidence>
<dbReference type="PANTHER" id="PTHR21077:SF5">
    <property type="entry name" value="CROSSOVER JUNCTION ENDONUCLEASE MMS4"/>
    <property type="match status" value="1"/>
</dbReference>
<reference evidence="13" key="1">
    <citation type="submission" date="2014-11" db="EMBL/GenBank/DDBJ databases">
        <authorList>
            <person name="Geib S."/>
        </authorList>
    </citation>
    <scope>NUCLEOTIDE SEQUENCE</scope>
</reference>
<dbReference type="Pfam" id="PF21292">
    <property type="entry name" value="EME1-MUS81_C"/>
    <property type="match status" value="1"/>
</dbReference>
<name>A0A0A1WQB8_ZEUCU</name>
<keyword evidence="12" id="KW-0469">Meiosis</keyword>
<dbReference type="GO" id="GO:0006302">
    <property type="term" value="P:double-strand break repair"/>
    <property type="evidence" value="ECO:0007669"/>
    <property type="project" value="TreeGrafter"/>
</dbReference>
<feature type="non-terminal residue" evidence="13">
    <location>
        <position position="1"/>
    </location>
</feature>
<dbReference type="Gene3D" id="1.10.150.670">
    <property type="entry name" value="Crossover junction endonuclease EME1, DNA-binding domain"/>
    <property type="match status" value="1"/>
</dbReference>
<dbReference type="InterPro" id="IPR033310">
    <property type="entry name" value="Mms4/EME1/EME2"/>
</dbReference>
<accession>A0A0A1WQB8</accession>
<evidence type="ECO:0000256" key="5">
    <source>
        <dbReference type="ARBA" id="ARBA00022759"/>
    </source>
</evidence>
<keyword evidence="6" id="KW-0227">DNA damage</keyword>
<evidence type="ECO:0000256" key="10">
    <source>
        <dbReference type="ARBA" id="ARBA00023204"/>
    </source>
</evidence>
<dbReference type="PANTHER" id="PTHR21077">
    <property type="entry name" value="EME1 PROTEIN"/>
    <property type="match status" value="1"/>
</dbReference>
<evidence type="ECO:0000256" key="6">
    <source>
        <dbReference type="ARBA" id="ARBA00022763"/>
    </source>
</evidence>
<dbReference type="AlphaFoldDB" id="A0A0A1WQB8"/>
<keyword evidence="7" id="KW-0378">Hydrolase</keyword>
<keyword evidence="9" id="KW-0233">DNA recombination</keyword>
<proteinExistence type="predicted"/>
<evidence type="ECO:0000256" key="11">
    <source>
        <dbReference type="ARBA" id="ARBA00023242"/>
    </source>
</evidence>
<gene>
    <name evidence="13" type="primary">EME1</name>
    <name evidence="13" type="ORF">g.16309</name>
</gene>
<dbReference type="GO" id="GO:0000712">
    <property type="term" value="P:resolution of meiotic recombination intermediates"/>
    <property type="evidence" value="ECO:0007669"/>
    <property type="project" value="TreeGrafter"/>
</dbReference>
<keyword evidence="10" id="KW-0234">DNA repair</keyword>
<dbReference type="GO" id="GO:0008821">
    <property type="term" value="F:crossover junction DNA endonuclease activity"/>
    <property type="evidence" value="ECO:0007669"/>
    <property type="project" value="TreeGrafter"/>
</dbReference>
<dbReference type="GO" id="GO:0048476">
    <property type="term" value="C:Holliday junction resolvase complex"/>
    <property type="evidence" value="ECO:0007669"/>
    <property type="project" value="InterPro"/>
</dbReference>
<evidence type="ECO:0000256" key="12">
    <source>
        <dbReference type="ARBA" id="ARBA00023254"/>
    </source>
</evidence>
<evidence type="ECO:0000313" key="13">
    <source>
        <dbReference type="EMBL" id="JAD00796.1"/>
    </source>
</evidence>
<dbReference type="EMBL" id="GBXI01013496">
    <property type="protein sequence ID" value="JAD00796.1"/>
    <property type="molecule type" value="Transcribed_RNA"/>
</dbReference>
<keyword evidence="8" id="KW-0460">Magnesium</keyword>
<keyword evidence="3" id="KW-0540">Nuclease</keyword>
<evidence type="ECO:0000256" key="3">
    <source>
        <dbReference type="ARBA" id="ARBA00022722"/>
    </source>
</evidence>
<evidence type="ECO:0000256" key="9">
    <source>
        <dbReference type="ARBA" id="ARBA00023172"/>
    </source>
</evidence>
<dbReference type="GO" id="GO:0046872">
    <property type="term" value="F:metal ion binding"/>
    <property type="evidence" value="ECO:0007669"/>
    <property type="project" value="UniProtKB-KW"/>
</dbReference>
<evidence type="ECO:0000256" key="4">
    <source>
        <dbReference type="ARBA" id="ARBA00022723"/>
    </source>
</evidence>
<dbReference type="GO" id="GO:0031573">
    <property type="term" value="P:mitotic intra-S DNA damage checkpoint signaling"/>
    <property type="evidence" value="ECO:0007669"/>
    <property type="project" value="TreeGrafter"/>
</dbReference>